<organism evidence="1 2">
    <name type="scientific">Racocetra persica</name>
    <dbReference type="NCBI Taxonomy" id="160502"/>
    <lineage>
        <taxon>Eukaryota</taxon>
        <taxon>Fungi</taxon>
        <taxon>Fungi incertae sedis</taxon>
        <taxon>Mucoromycota</taxon>
        <taxon>Glomeromycotina</taxon>
        <taxon>Glomeromycetes</taxon>
        <taxon>Diversisporales</taxon>
        <taxon>Gigasporaceae</taxon>
        <taxon>Racocetra</taxon>
    </lineage>
</organism>
<proteinExistence type="predicted"/>
<sequence length="196" mass="23015">MKDLLFKNDCIIEENRFQDQDNQPAQQTQARDLREIAQKDENPVKWVEVFKKAANANNWTLARKIKIASEHLLEIATSTDHPNINLCNIFNQEPEREVKTASQPDYQLYAIKQHEKPDIETKPNWKERLKIGYLEKSSEISIIQTHEDKLEIPQEAYSSDENDFFNTYESEDDLEKVVSYHMDAAQTDDKELYLNP</sequence>
<protein>
    <submittedName>
        <fullName evidence="1">6330_t:CDS:1</fullName>
    </submittedName>
</protein>
<comment type="caution">
    <text evidence="1">The sequence shown here is derived from an EMBL/GenBank/DDBJ whole genome shotgun (WGS) entry which is preliminary data.</text>
</comment>
<keyword evidence="2" id="KW-1185">Reference proteome</keyword>
<dbReference type="Proteomes" id="UP000789920">
    <property type="component" value="Unassembled WGS sequence"/>
</dbReference>
<name>A0ACA9LGP1_9GLOM</name>
<accession>A0ACA9LGP1</accession>
<gene>
    <name evidence="1" type="ORF">RPERSI_LOCUS2750</name>
</gene>
<dbReference type="EMBL" id="CAJVQC010003139">
    <property type="protein sequence ID" value="CAG8522101.1"/>
    <property type="molecule type" value="Genomic_DNA"/>
</dbReference>
<evidence type="ECO:0000313" key="2">
    <source>
        <dbReference type="Proteomes" id="UP000789920"/>
    </source>
</evidence>
<evidence type="ECO:0000313" key="1">
    <source>
        <dbReference type="EMBL" id="CAG8522101.1"/>
    </source>
</evidence>
<reference evidence="1" key="1">
    <citation type="submission" date="2021-06" db="EMBL/GenBank/DDBJ databases">
        <authorList>
            <person name="Kallberg Y."/>
            <person name="Tangrot J."/>
            <person name="Rosling A."/>
        </authorList>
    </citation>
    <scope>NUCLEOTIDE SEQUENCE</scope>
    <source>
        <strain evidence="1">MA461A</strain>
    </source>
</reference>